<keyword evidence="4" id="KW-1185">Reference proteome</keyword>
<dbReference type="VEuPathDB" id="FungiDB:LCOR_05603.1"/>
<dbReference type="GO" id="GO:0005634">
    <property type="term" value="C:nucleus"/>
    <property type="evidence" value="ECO:0007669"/>
    <property type="project" value="TreeGrafter"/>
</dbReference>
<comment type="caution">
    <text evidence="3">The sequence shown here is derived from an EMBL/GenBank/DDBJ whole genome shotgun (WGS) entry which is preliminary data.</text>
</comment>
<reference evidence="3" key="1">
    <citation type="submission" date="2013-08" db="EMBL/GenBank/DDBJ databases">
        <title>Gene expansion shapes genome architecture in the human pathogen Lichtheimia corymbifera: an evolutionary genomics analysis in the ancient terrestrial Mucorales (Mucoromycotina).</title>
        <authorList>
            <person name="Schwartze V.U."/>
            <person name="Winter S."/>
            <person name="Shelest E."/>
            <person name="Marcet-Houben M."/>
            <person name="Horn F."/>
            <person name="Wehner S."/>
            <person name="Hoffmann K."/>
            <person name="Riege K."/>
            <person name="Sammeth M."/>
            <person name="Nowrousian M."/>
            <person name="Valiante V."/>
            <person name="Linde J."/>
            <person name="Jacobsen I.D."/>
            <person name="Marz M."/>
            <person name="Brakhage A.A."/>
            <person name="Gabaldon T."/>
            <person name="Bocker S."/>
            <person name="Voigt K."/>
        </authorList>
    </citation>
    <scope>NUCLEOTIDE SEQUENCE [LARGE SCALE GENOMIC DNA]</scope>
    <source>
        <strain evidence="3">FSU 9682</strain>
    </source>
</reference>
<evidence type="ECO:0000313" key="3">
    <source>
        <dbReference type="EMBL" id="CDH54352.1"/>
    </source>
</evidence>
<dbReference type="Proteomes" id="UP000027586">
    <property type="component" value="Unassembled WGS sequence"/>
</dbReference>
<dbReference type="EMBL" id="CBTN010000022">
    <property type="protein sequence ID" value="CDH54352.1"/>
    <property type="molecule type" value="Genomic_DNA"/>
</dbReference>
<organism evidence="3 4">
    <name type="scientific">Lichtheimia corymbifera JMRC:FSU:9682</name>
    <dbReference type="NCBI Taxonomy" id="1263082"/>
    <lineage>
        <taxon>Eukaryota</taxon>
        <taxon>Fungi</taxon>
        <taxon>Fungi incertae sedis</taxon>
        <taxon>Mucoromycota</taxon>
        <taxon>Mucoromycotina</taxon>
        <taxon>Mucoromycetes</taxon>
        <taxon>Mucorales</taxon>
        <taxon>Lichtheimiaceae</taxon>
        <taxon>Lichtheimia</taxon>
    </lineage>
</organism>
<dbReference type="InterPro" id="IPR055509">
    <property type="entry name" value="DUF7082"/>
</dbReference>
<dbReference type="STRING" id="1263082.A0A068RXL5"/>
<dbReference type="PANTHER" id="PTHR39463:SF1">
    <property type="entry name" value="MEDUSA"/>
    <property type="match status" value="1"/>
</dbReference>
<evidence type="ECO:0000256" key="1">
    <source>
        <dbReference type="SAM" id="MobiDB-lite"/>
    </source>
</evidence>
<dbReference type="AlphaFoldDB" id="A0A068RXL5"/>
<feature type="region of interest" description="Disordered" evidence="1">
    <location>
        <begin position="108"/>
        <end position="158"/>
    </location>
</feature>
<sequence>MIMDQQQQQQQAPPYYDQRMYYQQDMAASPYNYHNPMYAQQQQQPQQQDPYYRLQPPSQGFQNAPGFQEYKQPPPLYQQQSNQMPARMPQPELQRYDTTSMMGGFDFSPVFPSTAPPPSSTAAAGGAPNVSGNNSHYSPARATSYNRDTLSTSPLLDPASPNRVQLRIEGDLDAMCDGWTPDEWAQRRRLVQFWRDEEGQIIRCGFQPVAQEAHRGQVNSIEGFTIVSCIYWPERNDYFITSVDLIHLLEVVMHMQFTVEEKNRVRRNLEGFRPLTVSKSRPESTDFFKLIMNFPHPKPRNIEKDLKVFPWRTLGMALNKIVAKYRMVQK</sequence>
<feature type="domain" description="DUF7082" evidence="2">
    <location>
        <begin position="163"/>
        <end position="322"/>
    </location>
</feature>
<feature type="compositionally biased region" description="Low complexity" evidence="1">
    <location>
        <begin position="36"/>
        <end position="57"/>
    </location>
</feature>
<dbReference type="OrthoDB" id="1751210at2759"/>
<protein>
    <submittedName>
        <fullName evidence="3">Transcriptional regulator medusa</fullName>
    </submittedName>
</protein>
<feature type="region of interest" description="Disordered" evidence="1">
    <location>
        <begin position="32"/>
        <end position="88"/>
    </location>
</feature>
<dbReference type="Pfam" id="PF23305">
    <property type="entry name" value="DUF7082"/>
    <property type="match status" value="1"/>
</dbReference>
<proteinExistence type="predicted"/>
<evidence type="ECO:0000259" key="2">
    <source>
        <dbReference type="Pfam" id="PF23305"/>
    </source>
</evidence>
<gene>
    <name evidence="3" type="ORF">LCOR_05603.1</name>
</gene>
<accession>A0A068RXL5</accession>
<name>A0A068RXL5_9FUNG</name>
<evidence type="ECO:0000313" key="4">
    <source>
        <dbReference type="Proteomes" id="UP000027586"/>
    </source>
</evidence>
<feature type="compositionally biased region" description="Polar residues" evidence="1">
    <location>
        <begin position="130"/>
        <end position="154"/>
    </location>
</feature>
<dbReference type="PANTHER" id="PTHR39463">
    <property type="entry name" value="MEDUSA"/>
    <property type="match status" value="1"/>
</dbReference>